<dbReference type="EMBL" id="CAJOBG010083145">
    <property type="protein sequence ID" value="CAF4639173.1"/>
    <property type="molecule type" value="Genomic_DNA"/>
</dbReference>
<proteinExistence type="predicted"/>
<dbReference type="Proteomes" id="UP000663866">
    <property type="component" value="Unassembled WGS sequence"/>
</dbReference>
<protein>
    <submittedName>
        <fullName evidence="1">Uncharacterized protein</fullName>
    </submittedName>
</protein>
<feature type="non-terminal residue" evidence="1">
    <location>
        <position position="80"/>
    </location>
</feature>
<dbReference type="AlphaFoldDB" id="A0A821EPH8"/>
<reference evidence="1" key="1">
    <citation type="submission" date="2021-02" db="EMBL/GenBank/DDBJ databases">
        <authorList>
            <person name="Nowell W R."/>
        </authorList>
    </citation>
    <scope>NUCLEOTIDE SEQUENCE</scope>
</reference>
<organism evidence="1 2">
    <name type="scientific">Rotaria magnacalcarata</name>
    <dbReference type="NCBI Taxonomy" id="392030"/>
    <lineage>
        <taxon>Eukaryota</taxon>
        <taxon>Metazoa</taxon>
        <taxon>Spiralia</taxon>
        <taxon>Gnathifera</taxon>
        <taxon>Rotifera</taxon>
        <taxon>Eurotatoria</taxon>
        <taxon>Bdelloidea</taxon>
        <taxon>Philodinida</taxon>
        <taxon>Philodinidae</taxon>
        <taxon>Rotaria</taxon>
    </lineage>
</organism>
<evidence type="ECO:0000313" key="1">
    <source>
        <dbReference type="EMBL" id="CAF4639173.1"/>
    </source>
</evidence>
<gene>
    <name evidence="1" type="ORF">OVN521_LOCUS46472</name>
</gene>
<sequence length="80" mass="9194">MRFDNEVGDFTSYILKDLLFTSTSLKYVFVKPDNVFVHTAYLDFREENVSSIEHFTLLSVLTDLEKLCSVAPALRTLNIT</sequence>
<keyword evidence="2" id="KW-1185">Reference proteome</keyword>
<name>A0A821EPH8_9BILA</name>
<comment type="caution">
    <text evidence="1">The sequence shown here is derived from an EMBL/GenBank/DDBJ whole genome shotgun (WGS) entry which is preliminary data.</text>
</comment>
<evidence type="ECO:0000313" key="2">
    <source>
        <dbReference type="Proteomes" id="UP000663866"/>
    </source>
</evidence>
<accession>A0A821EPH8</accession>